<accession>A0A2C6L3B6</accession>
<evidence type="ECO:0000256" key="1">
    <source>
        <dbReference type="SAM" id="SignalP"/>
    </source>
</evidence>
<keyword evidence="3" id="KW-1185">Reference proteome</keyword>
<organism evidence="2 3">
    <name type="scientific">Cystoisospora suis</name>
    <dbReference type="NCBI Taxonomy" id="483139"/>
    <lineage>
        <taxon>Eukaryota</taxon>
        <taxon>Sar</taxon>
        <taxon>Alveolata</taxon>
        <taxon>Apicomplexa</taxon>
        <taxon>Conoidasida</taxon>
        <taxon>Coccidia</taxon>
        <taxon>Eucoccidiorida</taxon>
        <taxon>Eimeriorina</taxon>
        <taxon>Sarcocystidae</taxon>
        <taxon>Cystoisospora</taxon>
    </lineage>
</organism>
<dbReference type="GeneID" id="94427099"/>
<gene>
    <name evidence="2" type="ORF">CSUI_003693</name>
</gene>
<feature type="chain" id="PRO_5012203258" evidence="1">
    <location>
        <begin position="22"/>
        <end position="261"/>
    </location>
</feature>
<sequence>MFLNFFLIIGLQPFVVGTVAASHTVHSSHHEPHGPGPSAKPQKPQDLSYMYEYKRISAGLIEMWREYEKMDVALRHVLRDYSVAVEHQKYRELVEILAGRQHQAEKTIKKRLQHTGKYGGSAPLSHLVAAEMTSLKELKAQLNAEFAQLRTLPSEENPERLLEKLEFDQTPVDLASALRPDNASLLHLSLEECSKRVHKLSKLQKALKSEIKTLRSASGKKVHEMFISQGAEVGNVFDADAPLSLHVPLVSHPSSEMEFEL</sequence>
<evidence type="ECO:0000313" key="2">
    <source>
        <dbReference type="EMBL" id="PHJ22458.1"/>
    </source>
</evidence>
<keyword evidence="1" id="KW-0732">Signal</keyword>
<dbReference type="EMBL" id="MIGC01001667">
    <property type="protein sequence ID" value="PHJ22458.1"/>
    <property type="molecule type" value="Genomic_DNA"/>
</dbReference>
<dbReference type="AlphaFoldDB" id="A0A2C6L3B6"/>
<proteinExistence type="predicted"/>
<dbReference type="OrthoDB" id="347660at2759"/>
<name>A0A2C6L3B6_9APIC</name>
<comment type="caution">
    <text evidence="2">The sequence shown here is derived from an EMBL/GenBank/DDBJ whole genome shotgun (WGS) entry which is preliminary data.</text>
</comment>
<dbReference type="RefSeq" id="XP_067924135.1">
    <property type="nucleotide sequence ID" value="XM_068063888.1"/>
</dbReference>
<evidence type="ECO:0000313" key="3">
    <source>
        <dbReference type="Proteomes" id="UP000221165"/>
    </source>
</evidence>
<feature type="signal peptide" evidence="1">
    <location>
        <begin position="1"/>
        <end position="21"/>
    </location>
</feature>
<reference evidence="2 3" key="1">
    <citation type="journal article" date="2017" name="Int. J. Parasitol.">
        <title>The genome of the protozoan parasite Cystoisospora suis and a reverse vaccinology approach to identify vaccine candidates.</title>
        <authorList>
            <person name="Palmieri N."/>
            <person name="Shrestha A."/>
            <person name="Ruttkowski B."/>
            <person name="Beck T."/>
            <person name="Vogl C."/>
            <person name="Tomley F."/>
            <person name="Blake D.P."/>
            <person name="Joachim A."/>
        </authorList>
    </citation>
    <scope>NUCLEOTIDE SEQUENCE [LARGE SCALE GENOMIC DNA]</scope>
    <source>
        <strain evidence="2 3">Wien I</strain>
    </source>
</reference>
<protein>
    <submittedName>
        <fullName evidence="2">Uncharacterized protein</fullName>
    </submittedName>
</protein>
<dbReference type="VEuPathDB" id="ToxoDB:CSUI_003693"/>
<dbReference type="Proteomes" id="UP000221165">
    <property type="component" value="Unassembled WGS sequence"/>
</dbReference>